<gene>
    <name evidence="5" type="ORF">OEIGOIKO_05143</name>
</gene>
<evidence type="ECO:0000256" key="2">
    <source>
        <dbReference type="ARBA" id="ARBA00022801"/>
    </source>
</evidence>
<feature type="domain" description="Nudix hydrolase" evidence="4">
    <location>
        <begin position="21"/>
        <end position="157"/>
    </location>
</feature>
<dbReference type="SUPFAM" id="SSF55811">
    <property type="entry name" value="Nudix"/>
    <property type="match status" value="1"/>
</dbReference>
<evidence type="ECO:0000259" key="4">
    <source>
        <dbReference type="PROSITE" id="PS51462"/>
    </source>
</evidence>
<keyword evidence="2 5" id="KW-0378">Hydrolase</keyword>
<dbReference type="RefSeq" id="WP_125046695.1">
    <property type="nucleotide sequence ID" value="NZ_BHZC01000001.1"/>
</dbReference>
<dbReference type="GO" id="GO:0016787">
    <property type="term" value="F:hydrolase activity"/>
    <property type="evidence" value="ECO:0007669"/>
    <property type="project" value="UniProtKB-KW"/>
</dbReference>
<dbReference type="Gene3D" id="3.90.79.10">
    <property type="entry name" value="Nucleoside Triphosphate Pyrophosphohydrolase"/>
    <property type="match status" value="1"/>
</dbReference>
<dbReference type="AlphaFoldDB" id="A0A7U9KZC9"/>
<name>A0A7U9KZC9_9ACTN</name>
<comment type="cofactor">
    <cofactor evidence="1">
        <name>Mg(2+)</name>
        <dbReference type="ChEBI" id="CHEBI:18420"/>
    </cofactor>
</comment>
<dbReference type="Proteomes" id="UP000287830">
    <property type="component" value="Unassembled WGS sequence"/>
</dbReference>
<dbReference type="Pfam" id="PF00293">
    <property type="entry name" value="NUDIX"/>
    <property type="match status" value="1"/>
</dbReference>
<evidence type="ECO:0000256" key="3">
    <source>
        <dbReference type="SAM" id="MobiDB-lite"/>
    </source>
</evidence>
<dbReference type="InterPro" id="IPR015797">
    <property type="entry name" value="NUDIX_hydrolase-like_dom_sf"/>
</dbReference>
<evidence type="ECO:0000256" key="1">
    <source>
        <dbReference type="ARBA" id="ARBA00001946"/>
    </source>
</evidence>
<evidence type="ECO:0000313" key="5">
    <source>
        <dbReference type="EMBL" id="GCD37353.1"/>
    </source>
</evidence>
<dbReference type="PROSITE" id="PS51462">
    <property type="entry name" value="NUDIX"/>
    <property type="match status" value="1"/>
</dbReference>
<dbReference type="EMBL" id="BHZC01000001">
    <property type="protein sequence ID" value="GCD37353.1"/>
    <property type="molecule type" value="Genomic_DNA"/>
</dbReference>
<accession>A0A7U9KZC9</accession>
<sequence>MTRKTRRIDYWQDPAAPEPTSRKPSASVFVRDDRGRLLLLKRTDNDLWTIPTGGVKKGETVGQTGVRECHEETGYHVEVVGLVGVFSSPDHVIVYMHGDRVDEVRQPVNICLRARLIGGEARPEPSEATEIRWVDPKHLDDYRIHPAIRARIEHGLTSSQPQIL</sequence>
<evidence type="ECO:0000313" key="6">
    <source>
        <dbReference type="Proteomes" id="UP000287830"/>
    </source>
</evidence>
<dbReference type="GeneID" id="95623957"/>
<dbReference type="PANTHER" id="PTHR43046:SF16">
    <property type="entry name" value="ADP-RIBOSE PYROPHOSPHATASE YJHB-RELATED"/>
    <property type="match status" value="1"/>
</dbReference>
<dbReference type="OrthoDB" id="9814308at2"/>
<dbReference type="PANTHER" id="PTHR43046">
    <property type="entry name" value="GDP-MANNOSE MANNOSYL HYDROLASE"/>
    <property type="match status" value="1"/>
</dbReference>
<proteinExistence type="predicted"/>
<organism evidence="5 6">
    <name type="scientific">Streptomyces chrestomyceticus JCM 4735</name>
    <dbReference type="NCBI Taxonomy" id="1306181"/>
    <lineage>
        <taxon>Bacteria</taxon>
        <taxon>Bacillati</taxon>
        <taxon>Actinomycetota</taxon>
        <taxon>Actinomycetes</taxon>
        <taxon>Kitasatosporales</taxon>
        <taxon>Streptomycetaceae</taxon>
        <taxon>Streptomyces</taxon>
    </lineage>
</organism>
<reference evidence="5 6" key="1">
    <citation type="submission" date="2018-11" db="EMBL/GenBank/DDBJ databases">
        <title>Whole genome sequence of Streptomyces chrestomyceticus NBRC 13444(T).</title>
        <authorList>
            <person name="Komaki H."/>
            <person name="Tamura T."/>
        </authorList>
    </citation>
    <scope>NUCLEOTIDE SEQUENCE [LARGE SCALE GENOMIC DNA]</scope>
    <source>
        <strain evidence="5 6">NBRC 13444</strain>
    </source>
</reference>
<protein>
    <submittedName>
        <fullName evidence="5">NUDIX hydrolase</fullName>
    </submittedName>
</protein>
<comment type="caution">
    <text evidence="5">The sequence shown here is derived from an EMBL/GenBank/DDBJ whole genome shotgun (WGS) entry which is preliminary data.</text>
</comment>
<feature type="region of interest" description="Disordered" evidence="3">
    <location>
        <begin position="1"/>
        <end position="25"/>
    </location>
</feature>
<dbReference type="InterPro" id="IPR000086">
    <property type="entry name" value="NUDIX_hydrolase_dom"/>
</dbReference>